<gene>
    <name evidence="1" type="ORF">ERS852582_00386</name>
</gene>
<dbReference type="EMBL" id="CYXN01000001">
    <property type="protein sequence ID" value="CUM74934.1"/>
    <property type="molecule type" value="Genomic_DNA"/>
</dbReference>
<sequence length="289" mass="33635">MKGRMRPYLPELTIRDYNTYMRYLRGVRRQMYKSYGFYACHLLRTNGVLFAILSDSLAGRMPTCKRQRVPGTPFQRSMMCQTLGIRQAAQTEILMGWHNLQDRKYSELRPVKRLRRAADKLLLRRAYEKARQENPALERLFAQEREQAVVQMNLSAKNYALAAEPMSNVYGALYSTLATDDPNQRKSMRYIGSCIGRIFYLLDKAERFETDRRNGQYNVFVVNELNGQAAAIENARRQALAAVNDLMRAYKMLDLKLNDTLLNNIMILGLQHAVYPLEQDVDTEKWEIP</sequence>
<dbReference type="OrthoDB" id="1722540at2"/>
<dbReference type="Proteomes" id="UP000095649">
    <property type="component" value="Unassembled WGS sequence"/>
</dbReference>
<dbReference type="InterPro" id="IPR043740">
    <property type="entry name" value="DUF5685"/>
</dbReference>
<organism evidence="1 2">
    <name type="scientific">Faecalibacterium prausnitzii</name>
    <dbReference type="NCBI Taxonomy" id="853"/>
    <lineage>
        <taxon>Bacteria</taxon>
        <taxon>Bacillati</taxon>
        <taxon>Bacillota</taxon>
        <taxon>Clostridia</taxon>
        <taxon>Eubacteriales</taxon>
        <taxon>Oscillospiraceae</taxon>
        <taxon>Faecalibacterium</taxon>
    </lineage>
</organism>
<evidence type="ECO:0000313" key="2">
    <source>
        <dbReference type="Proteomes" id="UP000095649"/>
    </source>
</evidence>
<proteinExistence type="predicted"/>
<accession>A0A173RAB6</accession>
<protein>
    <submittedName>
        <fullName evidence="1">Uncharacterized protein</fullName>
    </submittedName>
</protein>
<evidence type="ECO:0000313" key="1">
    <source>
        <dbReference type="EMBL" id="CUM74934.1"/>
    </source>
</evidence>
<dbReference type="AlphaFoldDB" id="A0A173RAB6"/>
<dbReference type="RefSeq" id="WP_055184810.1">
    <property type="nucleotide sequence ID" value="NZ_CYXN01000001.1"/>
</dbReference>
<dbReference type="Pfam" id="PF18937">
    <property type="entry name" value="DUF5685"/>
    <property type="match status" value="1"/>
</dbReference>
<name>A0A173RAB6_9FIRM</name>
<reference evidence="1 2" key="1">
    <citation type="submission" date="2015-09" db="EMBL/GenBank/DDBJ databases">
        <authorList>
            <consortium name="Pathogen Informatics"/>
        </authorList>
    </citation>
    <scope>NUCLEOTIDE SEQUENCE [LARGE SCALE GENOMIC DNA]</scope>
    <source>
        <strain evidence="1 2">2789STDY5834970</strain>
    </source>
</reference>